<organism evidence="1 2">
    <name type="scientific">Araneus ventricosus</name>
    <name type="common">Orbweaver spider</name>
    <name type="synonym">Epeira ventricosa</name>
    <dbReference type="NCBI Taxonomy" id="182803"/>
    <lineage>
        <taxon>Eukaryota</taxon>
        <taxon>Metazoa</taxon>
        <taxon>Ecdysozoa</taxon>
        <taxon>Arthropoda</taxon>
        <taxon>Chelicerata</taxon>
        <taxon>Arachnida</taxon>
        <taxon>Araneae</taxon>
        <taxon>Araneomorphae</taxon>
        <taxon>Entelegynae</taxon>
        <taxon>Araneoidea</taxon>
        <taxon>Araneidae</taxon>
        <taxon>Araneus</taxon>
    </lineage>
</organism>
<reference evidence="1 2" key="1">
    <citation type="journal article" date="2019" name="Sci. Rep.">
        <title>Orb-weaving spider Araneus ventricosus genome elucidates the spidroin gene catalogue.</title>
        <authorList>
            <person name="Kono N."/>
            <person name="Nakamura H."/>
            <person name="Ohtoshi R."/>
            <person name="Moran D.A.P."/>
            <person name="Shinohara A."/>
            <person name="Yoshida Y."/>
            <person name="Fujiwara M."/>
            <person name="Mori M."/>
            <person name="Tomita M."/>
            <person name="Arakawa K."/>
        </authorList>
    </citation>
    <scope>NUCLEOTIDE SEQUENCE [LARGE SCALE GENOMIC DNA]</scope>
</reference>
<dbReference type="Proteomes" id="UP000499080">
    <property type="component" value="Unassembled WGS sequence"/>
</dbReference>
<gene>
    <name evidence="1" type="ORF">AVEN_138645_1</name>
</gene>
<sequence length="106" mass="12522">MKKVVEERGAQAKVNPLLKMRHRPLENHFDHRTANFAANSEIQRKKNPFLNEISRFSAYQKEFGKPDTYWYDKLRYRGAYHAGDDAKSGCKKGNKVSMEFRTRRTK</sequence>
<protein>
    <submittedName>
        <fullName evidence="1">Uncharacterized protein</fullName>
    </submittedName>
</protein>
<dbReference type="AlphaFoldDB" id="A0A4Y2E2N3"/>
<accession>A0A4Y2E2N3</accession>
<dbReference type="EMBL" id="BGPR01000497">
    <property type="protein sequence ID" value="GBM23403.1"/>
    <property type="molecule type" value="Genomic_DNA"/>
</dbReference>
<keyword evidence="2" id="KW-1185">Reference proteome</keyword>
<evidence type="ECO:0000313" key="2">
    <source>
        <dbReference type="Proteomes" id="UP000499080"/>
    </source>
</evidence>
<name>A0A4Y2E2N3_ARAVE</name>
<evidence type="ECO:0000313" key="1">
    <source>
        <dbReference type="EMBL" id="GBM23403.1"/>
    </source>
</evidence>
<comment type="caution">
    <text evidence="1">The sequence shown here is derived from an EMBL/GenBank/DDBJ whole genome shotgun (WGS) entry which is preliminary data.</text>
</comment>
<proteinExistence type="predicted"/>